<evidence type="ECO:0000256" key="4">
    <source>
        <dbReference type="ARBA" id="ARBA00022475"/>
    </source>
</evidence>
<keyword evidence="14" id="KW-1185">Reference proteome</keyword>
<keyword evidence="8 11" id="KW-0406">Ion transport</keyword>
<keyword evidence="5 11" id="KW-0812">Transmembrane</keyword>
<dbReference type="GO" id="GO:0005230">
    <property type="term" value="F:extracellular ligand-gated monoatomic ion channel activity"/>
    <property type="evidence" value="ECO:0007669"/>
    <property type="project" value="InterPro"/>
</dbReference>
<dbReference type="GO" id="GO:0004888">
    <property type="term" value="F:transmembrane signaling receptor activity"/>
    <property type="evidence" value="ECO:0007669"/>
    <property type="project" value="InterPro"/>
</dbReference>
<proteinExistence type="inferred from homology"/>
<accession>A0A8B7NQQ4</accession>
<dbReference type="Pfam" id="PF02932">
    <property type="entry name" value="Neur_chan_memb"/>
    <property type="match status" value="1"/>
</dbReference>
<name>A0A8B7NQQ4_HYAAZ</name>
<dbReference type="SUPFAM" id="SSF63712">
    <property type="entry name" value="Nicotinic receptor ligand binding domain-like"/>
    <property type="match status" value="1"/>
</dbReference>
<evidence type="ECO:0000256" key="11">
    <source>
        <dbReference type="RuleBase" id="RU000687"/>
    </source>
</evidence>
<dbReference type="GO" id="GO:0005254">
    <property type="term" value="F:chloride channel activity"/>
    <property type="evidence" value="ECO:0007669"/>
    <property type="project" value="UniProtKB-ARBA"/>
</dbReference>
<dbReference type="GO" id="GO:0099095">
    <property type="term" value="F:ligand-gated monoatomic anion channel activity"/>
    <property type="evidence" value="ECO:0007669"/>
    <property type="project" value="UniProtKB-ARBA"/>
</dbReference>
<dbReference type="InterPro" id="IPR038050">
    <property type="entry name" value="Neuro_actylchol_rec"/>
</dbReference>
<dbReference type="InterPro" id="IPR006028">
    <property type="entry name" value="GABAA/Glycine_rcpt"/>
</dbReference>
<dbReference type="OrthoDB" id="6346517at2759"/>
<evidence type="ECO:0000259" key="13">
    <source>
        <dbReference type="Pfam" id="PF02932"/>
    </source>
</evidence>
<dbReference type="InterPro" id="IPR036719">
    <property type="entry name" value="Neuro-gated_channel_TM_sf"/>
</dbReference>
<dbReference type="CDD" id="cd19049">
    <property type="entry name" value="LGIC_TM_anion"/>
    <property type="match status" value="1"/>
</dbReference>
<keyword evidence="9 11" id="KW-0472">Membrane</keyword>
<keyword evidence="3 11" id="KW-0813">Transport</keyword>
<feature type="transmembrane region" description="Helical" evidence="11">
    <location>
        <begin position="390"/>
        <end position="409"/>
    </location>
</feature>
<dbReference type="GO" id="GO:0005886">
    <property type="term" value="C:plasma membrane"/>
    <property type="evidence" value="ECO:0007669"/>
    <property type="project" value="UniProtKB-SubCell"/>
</dbReference>
<reference evidence="15" key="1">
    <citation type="submission" date="2025-08" db="UniProtKB">
        <authorList>
            <consortium name="RefSeq"/>
        </authorList>
    </citation>
    <scope>IDENTIFICATION</scope>
    <source>
        <tissue evidence="15">Whole organism</tissue>
    </source>
</reference>
<feature type="transmembrane region" description="Helical" evidence="11">
    <location>
        <begin position="267"/>
        <end position="288"/>
    </location>
</feature>
<dbReference type="InterPro" id="IPR006201">
    <property type="entry name" value="Neur_channel"/>
</dbReference>
<dbReference type="KEGG" id="hazt:108672284"/>
<keyword evidence="7 11" id="KW-1133">Transmembrane helix</keyword>
<dbReference type="PRINTS" id="PR00253">
    <property type="entry name" value="GABAARECEPTR"/>
</dbReference>
<dbReference type="Gene3D" id="1.20.58.390">
    <property type="entry name" value="Neurotransmitter-gated ion-channel transmembrane domain"/>
    <property type="match status" value="1"/>
</dbReference>
<dbReference type="InterPro" id="IPR006029">
    <property type="entry name" value="Neurotrans-gated_channel_TM"/>
</dbReference>
<evidence type="ECO:0000256" key="6">
    <source>
        <dbReference type="ARBA" id="ARBA00022729"/>
    </source>
</evidence>
<evidence type="ECO:0000256" key="7">
    <source>
        <dbReference type="ARBA" id="ARBA00022989"/>
    </source>
</evidence>
<feature type="chain" id="PRO_5034589954" evidence="11">
    <location>
        <begin position="31"/>
        <end position="413"/>
    </location>
</feature>
<dbReference type="Pfam" id="PF02931">
    <property type="entry name" value="Neur_chan_LBD"/>
    <property type="match status" value="1"/>
</dbReference>
<feature type="transmembrane region" description="Helical" evidence="11">
    <location>
        <begin position="295"/>
        <end position="312"/>
    </location>
</feature>
<feature type="domain" description="Neurotransmitter-gated ion-channel ligand-binding" evidence="12">
    <location>
        <begin position="39"/>
        <end position="261"/>
    </location>
</feature>
<gene>
    <name evidence="15" type="primary">LOC108672284</name>
</gene>
<dbReference type="InterPro" id="IPR036734">
    <property type="entry name" value="Neur_chan_lig-bd_sf"/>
</dbReference>
<evidence type="ECO:0000256" key="10">
    <source>
        <dbReference type="ARBA" id="ARBA00023303"/>
    </source>
</evidence>
<comment type="similarity">
    <text evidence="11">Belongs to the ligand-gated ion channel (TC 1.A.9) family.</text>
</comment>
<evidence type="ECO:0000256" key="9">
    <source>
        <dbReference type="ARBA" id="ARBA00023136"/>
    </source>
</evidence>
<protein>
    <submittedName>
        <fullName evidence="15">Glycine receptor subunit alpha-2</fullName>
    </submittedName>
</protein>
<dbReference type="InterPro" id="IPR006202">
    <property type="entry name" value="Neur_chan_lig-bd"/>
</dbReference>
<dbReference type="Gene3D" id="2.70.170.10">
    <property type="entry name" value="Neurotransmitter-gated ion-channel ligand-binding domain"/>
    <property type="match status" value="1"/>
</dbReference>
<sequence length="413" mass="47472">MAPRGRLALITPAWLSAAPLLLMSLSAVCGSSFSMTPPGYQKDLRPQQVNGGPVVVGFSMKMNSISQVNMETMSVTFQMNLRVTWVDPRLIYPHQNVSRDFSRSTIAPEDGSDDRESEVTSIAVSTQVLRKIWVPDPFFRRMRDLKTFHLLQDVQGVKIYSNNKIYTSMVLKLELGCSMMFTNYPFDEQECELYIGSYFYPITEMQFEWLSSSVTLDDEVLKLLAGYDFQVKPINDTRCFCEKCVPQWSPCVRTQLYLERRYLVHLLGYYIPSALFVGVSWCSFFWPADVIPGRTVLVITSLLTVSSMYAASRQSSPMTSYVKAIDTWMFMTILLTVLTLFQYAVVLQWRKRADAARVNQVQPNDKGSTTTQVESAVQRYIRYEDYTEKAARYGLPLLFLLFNLVYWPYYLNT</sequence>
<evidence type="ECO:0000256" key="1">
    <source>
        <dbReference type="ARBA" id="ARBA00004141"/>
    </source>
</evidence>
<evidence type="ECO:0000313" key="14">
    <source>
        <dbReference type="Proteomes" id="UP000694843"/>
    </source>
</evidence>
<keyword evidence="10 11" id="KW-0407">Ion channel</keyword>
<evidence type="ECO:0000256" key="3">
    <source>
        <dbReference type="ARBA" id="ARBA00022448"/>
    </source>
</evidence>
<evidence type="ECO:0000256" key="8">
    <source>
        <dbReference type="ARBA" id="ARBA00023065"/>
    </source>
</evidence>
<dbReference type="PRINTS" id="PR00252">
    <property type="entry name" value="NRIONCHANNEL"/>
</dbReference>
<dbReference type="GeneID" id="108672284"/>
<feature type="transmembrane region" description="Helical" evidence="11">
    <location>
        <begin position="327"/>
        <end position="347"/>
    </location>
</feature>
<dbReference type="RefSeq" id="XP_018015416.1">
    <property type="nucleotide sequence ID" value="XM_018159927.2"/>
</dbReference>
<dbReference type="InterPro" id="IPR018000">
    <property type="entry name" value="Neurotransmitter_ion_chnl_CS"/>
</dbReference>
<dbReference type="SUPFAM" id="SSF90112">
    <property type="entry name" value="Neurotransmitter-gated ion-channel transmembrane pore"/>
    <property type="match status" value="1"/>
</dbReference>
<evidence type="ECO:0000256" key="5">
    <source>
        <dbReference type="ARBA" id="ARBA00022692"/>
    </source>
</evidence>
<evidence type="ECO:0000256" key="2">
    <source>
        <dbReference type="ARBA" id="ARBA00004236"/>
    </source>
</evidence>
<dbReference type="PANTHER" id="PTHR18945">
    <property type="entry name" value="NEUROTRANSMITTER GATED ION CHANNEL"/>
    <property type="match status" value="1"/>
</dbReference>
<evidence type="ECO:0000259" key="12">
    <source>
        <dbReference type="Pfam" id="PF02931"/>
    </source>
</evidence>
<keyword evidence="4" id="KW-1003">Cell membrane</keyword>
<evidence type="ECO:0000313" key="15">
    <source>
        <dbReference type="RefSeq" id="XP_018015416.1"/>
    </source>
</evidence>
<keyword evidence="15" id="KW-0675">Receptor</keyword>
<dbReference type="Proteomes" id="UP000694843">
    <property type="component" value="Unplaced"/>
</dbReference>
<comment type="subcellular location">
    <subcellularLocation>
        <location evidence="2">Cell membrane</location>
    </subcellularLocation>
    <subcellularLocation>
        <location evidence="1">Membrane</location>
        <topology evidence="1">Multi-pass membrane protein</topology>
    </subcellularLocation>
</comment>
<dbReference type="PROSITE" id="PS00236">
    <property type="entry name" value="NEUROTR_ION_CHANNEL"/>
    <property type="match status" value="1"/>
</dbReference>
<dbReference type="AlphaFoldDB" id="A0A8B7NQQ4"/>
<feature type="domain" description="Neurotransmitter-gated ion-channel transmembrane" evidence="13">
    <location>
        <begin position="270"/>
        <end position="357"/>
    </location>
</feature>
<keyword evidence="6 11" id="KW-0732">Signal</keyword>
<organism evidence="14 15">
    <name type="scientific">Hyalella azteca</name>
    <name type="common">Amphipod</name>
    <dbReference type="NCBI Taxonomy" id="294128"/>
    <lineage>
        <taxon>Eukaryota</taxon>
        <taxon>Metazoa</taxon>
        <taxon>Ecdysozoa</taxon>
        <taxon>Arthropoda</taxon>
        <taxon>Crustacea</taxon>
        <taxon>Multicrustacea</taxon>
        <taxon>Malacostraca</taxon>
        <taxon>Eumalacostraca</taxon>
        <taxon>Peracarida</taxon>
        <taxon>Amphipoda</taxon>
        <taxon>Senticaudata</taxon>
        <taxon>Talitrida</taxon>
        <taxon>Talitroidea</taxon>
        <taxon>Hyalellidae</taxon>
        <taxon>Hyalella</taxon>
    </lineage>
</organism>
<feature type="signal peptide" evidence="11">
    <location>
        <begin position="1"/>
        <end position="30"/>
    </location>
</feature>